<name>A0A485LBU1_9STRA</name>
<organism evidence="6 7">
    <name type="scientific">Aphanomyces stellatus</name>
    <dbReference type="NCBI Taxonomy" id="120398"/>
    <lineage>
        <taxon>Eukaryota</taxon>
        <taxon>Sar</taxon>
        <taxon>Stramenopiles</taxon>
        <taxon>Oomycota</taxon>
        <taxon>Saprolegniomycetes</taxon>
        <taxon>Saprolegniales</taxon>
        <taxon>Verrucalvaceae</taxon>
        <taxon>Aphanomyces</taxon>
    </lineage>
</organism>
<dbReference type="OrthoDB" id="10252405at2759"/>
<accession>A0A485LBU1</accession>
<dbReference type="Proteomes" id="UP000332933">
    <property type="component" value="Unassembled WGS sequence"/>
</dbReference>
<dbReference type="AlphaFoldDB" id="A0A485LBU1"/>
<keyword evidence="3" id="KW-0813">Transport</keyword>
<proteinExistence type="inferred from homology"/>
<dbReference type="FunFam" id="1.25.40.10:FF:000060">
    <property type="entry name" value="Golgi to ER traffic protein 4 homolog"/>
    <property type="match status" value="1"/>
</dbReference>
<sequence length="287" mass="32258">MVRPIKSSRGAASVAEKLEERLKQGDYYGALQMYKTLYSRYAAAGDHMKAIELAQTAAVQLANHEQWTAAREMGCLMLDLYGNNAFVVDETNKARVKVISDAFQNKCPKEESEFLKQAVKWSKTHGARQRGDPELQLWLARVYTIEQDFTNANNHFLHAEAPAELAAMLVSHANQGYASEADLFVARAVLQLAALENLRDANVVLTEFLAKKPLDTPLINFVKFLLRTLEKRDALPLFQLLQERYAYALSRDPSFRTFLQLIGQKYYGVQPPQSALSSLMSMFGGGM</sequence>
<dbReference type="PANTHER" id="PTHR12875">
    <property type="entry name" value="GOLGI TO ER TRAFFIC PROTEIN 4 HOMOLOG"/>
    <property type="match status" value="1"/>
</dbReference>
<gene>
    <name evidence="6" type="primary">Aste57867_19039</name>
    <name evidence="5" type="ORF">As57867_018975</name>
    <name evidence="6" type="ORF">ASTE57867_19039</name>
</gene>
<reference evidence="5" key="2">
    <citation type="submission" date="2019-06" db="EMBL/GenBank/DDBJ databases">
        <title>Genomics analysis of Aphanomyces spp. identifies a new class of oomycete effector associated with host adaptation.</title>
        <authorList>
            <person name="Gaulin E."/>
        </authorList>
    </citation>
    <scope>NUCLEOTIDE SEQUENCE</scope>
    <source>
        <strain evidence="5">CBS 578.67</strain>
    </source>
</reference>
<dbReference type="InterPro" id="IPR007317">
    <property type="entry name" value="GET4"/>
</dbReference>
<evidence type="ECO:0000313" key="6">
    <source>
        <dbReference type="EMBL" id="VFT95764.1"/>
    </source>
</evidence>
<dbReference type="EMBL" id="VJMH01006439">
    <property type="protein sequence ID" value="KAF0689536.1"/>
    <property type="molecule type" value="Genomic_DNA"/>
</dbReference>
<evidence type="ECO:0000256" key="4">
    <source>
        <dbReference type="ARBA" id="ARBA00022490"/>
    </source>
</evidence>
<dbReference type="InterPro" id="IPR011990">
    <property type="entry name" value="TPR-like_helical_dom_sf"/>
</dbReference>
<keyword evidence="7" id="KW-1185">Reference proteome</keyword>
<dbReference type="Gene3D" id="1.25.40.10">
    <property type="entry name" value="Tetratricopeptide repeat domain"/>
    <property type="match status" value="1"/>
</dbReference>
<dbReference type="Pfam" id="PF04190">
    <property type="entry name" value="GET4"/>
    <property type="match status" value="1"/>
</dbReference>
<comment type="similarity">
    <text evidence="2">Belongs to the GET4 family.</text>
</comment>
<dbReference type="GO" id="GO:0045048">
    <property type="term" value="P:protein insertion into ER membrane"/>
    <property type="evidence" value="ECO:0007669"/>
    <property type="project" value="InterPro"/>
</dbReference>
<keyword evidence="4" id="KW-0963">Cytoplasm</keyword>
<dbReference type="PANTHER" id="PTHR12875:SF0">
    <property type="entry name" value="GOLGI TO ER TRAFFIC PROTEIN 4 HOMOLOG"/>
    <property type="match status" value="1"/>
</dbReference>
<evidence type="ECO:0000313" key="5">
    <source>
        <dbReference type="EMBL" id="KAF0689536.1"/>
    </source>
</evidence>
<dbReference type="EMBL" id="CAADRA010006460">
    <property type="protein sequence ID" value="VFT95764.1"/>
    <property type="molecule type" value="Genomic_DNA"/>
</dbReference>
<evidence type="ECO:0000256" key="2">
    <source>
        <dbReference type="ARBA" id="ARBA00005351"/>
    </source>
</evidence>
<reference evidence="6 7" key="1">
    <citation type="submission" date="2019-03" db="EMBL/GenBank/DDBJ databases">
        <authorList>
            <person name="Gaulin E."/>
            <person name="Dumas B."/>
        </authorList>
    </citation>
    <scope>NUCLEOTIDE SEQUENCE [LARGE SCALE GENOMIC DNA]</scope>
    <source>
        <strain evidence="6">CBS 568.67</strain>
    </source>
</reference>
<evidence type="ECO:0000256" key="3">
    <source>
        <dbReference type="ARBA" id="ARBA00022448"/>
    </source>
</evidence>
<evidence type="ECO:0000256" key="1">
    <source>
        <dbReference type="ARBA" id="ARBA00004514"/>
    </source>
</evidence>
<comment type="subcellular location">
    <subcellularLocation>
        <location evidence="1">Cytoplasm</location>
        <location evidence="1">Cytosol</location>
    </subcellularLocation>
</comment>
<evidence type="ECO:0000313" key="7">
    <source>
        <dbReference type="Proteomes" id="UP000332933"/>
    </source>
</evidence>
<dbReference type="GO" id="GO:0005829">
    <property type="term" value="C:cytosol"/>
    <property type="evidence" value="ECO:0007669"/>
    <property type="project" value="UniProtKB-SubCell"/>
</dbReference>
<protein>
    <submittedName>
        <fullName evidence="6">Aste57867_19039 protein</fullName>
    </submittedName>
</protein>